<dbReference type="AlphaFoldDB" id="A0A0L6U796"/>
<evidence type="ECO:0000256" key="2">
    <source>
        <dbReference type="SAM" id="SignalP"/>
    </source>
</evidence>
<proteinExistence type="predicted"/>
<feature type="signal peptide" evidence="2">
    <location>
        <begin position="1"/>
        <end position="21"/>
    </location>
</feature>
<name>A0A0L6U796_9BASI</name>
<dbReference type="Proteomes" id="UP000037035">
    <property type="component" value="Unassembled WGS sequence"/>
</dbReference>
<reference evidence="3 4" key="1">
    <citation type="submission" date="2015-08" db="EMBL/GenBank/DDBJ databases">
        <title>Next Generation Sequencing and Analysis of the Genome of Puccinia sorghi L Schw, the Causal Agent of Maize Common Rust.</title>
        <authorList>
            <person name="Rochi L."/>
            <person name="Burguener G."/>
            <person name="Darino M."/>
            <person name="Turjanski A."/>
            <person name="Kreff E."/>
            <person name="Dieguez M.J."/>
            <person name="Sacco F."/>
        </authorList>
    </citation>
    <scope>NUCLEOTIDE SEQUENCE [LARGE SCALE GENOMIC DNA]</scope>
    <source>
        <strain evidence="3 4">RO10H11247</strain>
    </source>
</reference>
<gene>
    <name evidence="3" type="ORF">VP01_922g6</name>
</gene>
<feature type="compositionally biased region" description="Polar residues" evidence="1">
    <location>
        <begin position="162"/>
        <end position="172"/>
    </location>
</feature>
<dbReference type="STRING" id="27349.A0A0L6U796"/>
<feature type="compositionally biased region" description="Polar residues" evidence="1">
    <location>
        <begin position="120"/>
        <end position="132"/>
    </location>
</feature>
<comment type="caution">
    <text evidence="3">The sequence shown here is derived from an EMBL/GenBank/DDBJ whole genome shotgun (WGS) entry which is preliminary data.</text>
</comment>
<evidence type="ECO:0000256" key="1">
    <source>
        <dbReference type="SAM" id="MobiDB-lite"/>
    </source>
</evidence>
<keyword evidence="4" id="KW-1185">Reference proteome</keyword>
<keyword evidence="2" id="KW-0732">Signal</keyword>
<protein>
    <submittedName>
        <fullName evidence="3">Uncharacterized protein</fullName>
    </submittedName>
</protein>
<dbReference type="EMBL" id="LAVV01014860">
    <property type="protein sequence ID" value="KNZ44373.1"/>
    <property type="molecule type" value="Genomic_DNA"/>
</dbReference>
<feature type="chain" id="PRO_5005567293" evidence="2">
    <location>
        <begin position="22"/>
        <end position="326"/>
    </location>
</feature>
<evidence type="ECO:0000313" key="4">
    <source>
        <dbReference type="Proteomes" id="UP000037035"/>
    </source>
</evidence>
<feature type="compositionally biased region" description="Basic residues" evidence="1">
    <location>
        <begin position="148"/>
        <end position="160"/>
    </location>
</feature>
<feature type="compositionally biased region" description="Basic residues" evidence="1">
    <location>
        <begin position="106"/>
        <end position="116"/>
    </location>
</feature>
<feature type="region of interest" description="Disordered" evidence="1">
    <location>
        <begin position="85"/>
        <end position="202"/>
    </location>
</feature>
<accession>A0A0L6U796</accession>
<organism evidence="3 4">
    <name type="scientific">Puccinia sorghi</name>
    <dbReference type="NCBI Taxonomy" id="27349"/>
    <lineage>
        <taxon>Eukaryota</taxon>
        <taxon>Fungi</taxon>
        <taxon>Dikarya</taxon>
        <taxon>Basidiomycota</taxon>
        <taxon>Pucciniomycotina</taxon>
        <taxon>Pucciniomycetes</taxon>
        <taxon>Pucciniales</taxon>
        <taxon>Pucciniaceae</taxon>
        <taxon>Puccinia</taxon>
    </lineage>
</organism>
<sequence>MLSSVQLNAASVLALALAISAAPLNVINKVILSERGVGLGWLCHFDGPLVPSVDASLNLPLMLGGLCAKVNYEYDGCNTFKPHANGSPVHAQSIPQDDDSSDASKPKHTSHGKKPKPSGDASNSPISTQSFHAANGDDSTDPTSHGKASSHHKKPKHHGQHNSGTVGAQSFNDAGKKDKSKKNHPSSVNALGNPSDEPKDCSQNEYYSSQLKKCVNKSFFSKTKPDSTCKNGKLDAVIKLCLDVSLLGLTKPIHAEASVLPFGPGHNGKDGCPAGQQLSSLLNVCVDQKFFSDPLADNRCEHGWKLDLVLGICLDLVGCQSQGPSY</sequence>
<dbReference type="VEuPathDB" id="FungiDB:VP01_922g6"/>
<dbReference type="OrthoDB" id="2500872at2759"/>
<evidence type="ECO:0000313" key="3">
    <source>
        <dbReference type="EMBL" id="KNZ44373.1"/>
    </source>
</evidence>